<proteinExistence type="predicted"/>
<dbReference type="PROSITE" id="PS01124">
    <property type="entry name" value="HTH_ARAC_FAMILY_2"/>
    <property type="match status" value="1"/>
</dbReference>
<dbReference type="RefSeq" id="WP_027445510.1">
    <property type="nucleotide sequence ID" value="NZ_AULJ01000012.1"/>
</dbReference>
<dbReference type="AlphaFoldDB" id="A0A0A5GCC6"/>
<dbReference type="SMART" id="SM00448">
    <property type="entry name" value="REC"/>
    <property type="match status" value="1"/>
</dbReference>
<dbReference type="Gene3D" id="1.10.10.60">
    <property type="entry name" value="Homeodomain-like"/>
    <property type="match status" value="2"/>
</dbReference>
<gene>
    <name evidence="7" type="ORF">N783_18510</name>
</gene>
<name>A0A0A5GCC6_9BACI</name>
<reference evidence="7 8" key="1">
    <citation type="submission" date="2013-08" db="EMBL/GenBank/DDBJ databases">
        <authorList>
            <person name="Huang J."/>
            <person name="Wang G."/>
        </authorList>
    </citation>
    <scope>NUCLEOTIDE SEQUENCE [LARGE SCALE GENOMIC DNA]</scope>
    <source>
        <strain evidence="7 8">BH030004</strain>
    </source>
</reference>
<evidence type="ECO:0000256" key="1">
    <source>
        <dbReference type="ARBA" id="ARBA00023015"/>
    </source>
</evidence>
<dbReference type="PROSITE" id="PS50110">
    <property type="entry name" value="RESPONSE_REGULATORY"/>
    <property type="match status" value="1"/>
</dbReference>
<dbReference type="eggNOG" id="COG2207">
    <property type="taxonomic scope" value="Bacteria"/>
</dbReference>
<dbReference type="InterPro" id="IPR009057">
    <property type="entry name" value="Homeodomain-like_sf"/>
</dbReference>
<evidence type="ECO:0000259" key="5">
    <source>
        <dbReference type="PROSITE" id="PS01124"/>
    </source>
</evidence>
<dbReference type="PANTHER" id="PTHR43280">
    <property type="entry name" value="ARAC-FAMILY TRANSCRIPTIONAL REGULATOR"/>
    <property type="match status" value="1"/>
</dbReference>
<keyword evidence="8" id="KW-1185">Reference proteome</keyword>
<dbReference type="Pfam" id="PF12833">
    <property type="entry name" value="HTH_18"/>
    <property type="match status" value="1"/>
</dbReference>
<feature type="modified residue" description="4-aspartylphosphate" evidence="4">
    <location>
        <position position="54"/>
    </location>
</feature>
<dbReference type="Proteomes" id="UP000030403">
    <property type="component" value="Unassembled WGS sequence"/>
</dbReference>
<dbReference type="SMART" id="SM00342">
    <property type="entry name" value="HTH_ARAC"/>
    <property type="match status" value="1"/>
</dbReference>
<evidence type="ECO:0000313" key="7">
    <source>
        <dbReference type="EMBL" id="KGX90841.1"/>
    </source>
</evidence>
<sequence length="498" mass="58032">MNILIVDDENITRMGLRKTIESSEQFSVVGEAANGKQALEFVRQQHHIDVILLDLNMPIMDGLQFLDHIDSTFQGQVVVLSSYDDLDHVKSAMKKGASDYFHKPTMSPDKITNMLLSLSKEESESKHTDEVDDWLKHLILHPSEKLLKVNHPFVDHSKGKVVILVSVNDFEHVKINDFEIYNSILQWKEQSNFLGEIVPWREGQYVVIDVLQTKSLLNQYQHIQTLCDSIQRFLKTAKEVSLSFGVSQMVYDPLQLKQSVREAEEIIQQEFFKGRQTVHFYKEESKSNQNVKISTQGIWKAMDEVDKQALKNELNTYFKELIKTEDKEKVIQESLNLLISLKNYMESFNETSLMQQIPIQRIPKLQYASDIHHEVYQSFEIMLNWIAEYENNHYSPIVKSVMKYVHQHYTKEVSLDGLARHVQTNPSYLSRIFKEQTGSTVSDCIAELRVQKAKELLRHNQLRTKDVSLAVGYANERYFSQIFKKYTGMTPTKYRKQK</sequence>
<comment type="caution">
    <text evidence="7">The sequence shown here is derived from an EMBL/GenBank/DDBJ whole genome shotgun (WGS) entry which is preliminary data.</text>
</comment>
<dbReference type="PRINTS" id="PR00032">
    <property type="entry name" value="HTHARAC"/>
</dbReference>
<dbReference type="STRING" id="1385511.GCA_000425225_01148"/>
<dbReference type="GO" id="GO:0043565">
    <property type="term" value="F:sequence-specific DNA binding"/>
    <property type="evidence" value="ECO:0007669"/>
    <property type="project" value="InterPro"/>
</dbReference>
<keyword evidence="3" id="KW-0804">Transcription</keyword>
<accession>A0A0A5GCC6</accession>
<dbReference type="InterPro" id="IPR020449">
    <property type="entry name" value="Tscrpt_reg_AraC-type_HTH"/>
</dbReference>
<dbReference type="InterPro" id="IPR001789">
    <property type="entry name" value="Sig_transdc_resp-reg_receiver"/>
</dbReference>
<dbReference type="InterPro" id="IPR018060">
    <property type="entry name" value="HTH_AraC"/>
</dbReference>
<dbReference type="EMBL" id="AVPF01000005">
    <property type="protein sequence ID" value="KGX90841.1"/>
    <property type="molecule type" value="Genomic_DNA"/>
</dbReference>
<feature type="domain" description="HTH araC/xylS-type" evidence="5">
    <location>
        <begin position="399"/>
        <end position="497"/>
    </location>
</feature>
<dbReference type="InterPro" id="IPR011006">
    <property type="entry name" value="CheY-like_superfamily"/>
</dbReference>
<keyword evidence="1" id="KW-0805">Transcription regulation</keyword>
<organism evidence="7 8">
    <name type="scientific">Pontibacillus marinus BH030004 = DSM 16465</name>
    <dbReference type="NCBI Taxonomy" id="1385511"/>
    <lineage>
        <taxon>Bacteria</taxon>
        <taxon>Bacillati</taxon>
        <taxon>Bacillota</taxon>
        <taxon>Bacilli</taxon>
        <taxon>Bacillales</taxon>
        <taxon>Bacillaceae</taxon>
        <taxon>Pontibacillus</taxon>
    </lineage>
</organism>
<dbReference type="GO" id="GO:0000160">
    <property type="term" value="P:phosphorelay signal transduction system"/>
    <property type="evidence" value="ECO:0007669"/>
    <property type="project" value="InterPro"/>
</dbReference>
<dbReference type="CDD" id="cd17536">
    <property type="entry name" value="REC_YesN-like"/>
    <property type="match status" value="1"/>
</dbReference>
<dbReference type="SUPFAM" id="SSF46689">
    <property type="entry name" value="Homeodomain-like"/>
    <property type="match status" value="2"/>
</dbReference>
<dbReference type="GO" id="GO:0003700">
    <property type="term" value="F:DNA-binding transcription factor activity"/>
    <property type="evidence" value="ECO:0007669"/>
    <property type="project" value="InterPro"/>
</dbReference>
<keyword evidence="4" id="KW-0597">Phosphoprotein</keyword>
<keyword evidence="2" id="KW-0238">DNA-binding</keyword>
<evidence type="ECO:0000259" key="6">
    <source>
        <dbReference type="PROSITE" id="PS50110"/>
    </source>
</evidence>
<dbReference type="eggNOG" id="COG4753">
    <property type="taxonomic scope" value="Bacteria"/>
</dbReference>
<evidence type="ECO:0000313" key="8">
    <source>
        <dbReference type="Proteomes" id="UP000030403"/>
    </source>
</evidence>
<dbReference type="Pfam" id="PF00072">
    <property type="entry name" value="Response_reg"/>
    <property type="match status" value="1"/>
</dbReference>
<dbReference type="PANTHER" id="PTHR43280:SF2">
    <property type="entry name" value="HTH-TYPE TRANSCRIPTIONAL REGULATOR EXSA"/>
    <property type="match status" value="1"/>
</dbReference>
<evidence type="ECO:0000256" key="3">
    <source>
        <dbReference type="ARBA" id="ARBA00023163"/>
    </source>
</evidence>
<dbReference type="OrthoDB" id="342399at2"/>
<dbReference type="SUPFAM" id="SSF52172">
    <property type="entry name" value="CheY-like"/>
    <property type="match status" value="1"/>
</dbReference>
<protein>
    <recommendedName>
        <fullName evidence="9">AraC family transcriptional regulator</fullName>
    </recommendedName>
</protein>
<dbReference type="Gene3D" id="3.40.50.2300">
    <property type="match status" value="1"/>
</dbReference>
<evidence type="ECO:0000256" key="2">
    <source>
        <dbReference type="ARBA" id="ARBA00023125"/>
    </source>
</evidence>
<feature type="domain" description="Response regulatory" evidence="6">
    <location>
        <begin position="2"/>
        <end position="118"/>
    </location>
</feature>
<evidence type="ECO:0008006" key="9">
    <source>
        <dbReference type="Google" id="ProtNLM"/>
    </source>
</evidence>
<evidence type="ECO:0000256" key="4">
    <source>
        <dbReference type="PROSITE-ProRule" id="PRU00169"/>
    </source>
</evidence>